<accession>A0A2N0B9G8</accession>
<sequence>MSVYFETSPASITEKEAEKILTNRISEFETGSDRKFLRGKGVRIKFYPYANFGSTIRVSRTDIEFKIHSQYLRSEEYLKTVADLLLHKLCGISVPENLDARIREIYREFSEIKSALRKRKKQVERSDSKNGRLRAILEKLNEIYLNLDLSETEIRWGKRKSRTRLGHYDPSYTMIVVNPILAEEFVPEFVLEYIVFHELLHVRFPLRKKNGKNVIHGPDFRAFEKKFPDYERANLWLKTRFHRFASFE</sequence>
<evidence type="ECO:0000313" key="3">
    <source>
        <dbReference type="EMBL" id="PJZ93166.1"/>
    </source>
</evidence>
<dbReference type="EMBL" id="NPEF01000079">
    <property type="protein sequence ID" value="PJZ93166.1"/>
    <property type="molecule type" value="Genomic_DNA"/>
</dbReference>
<feature type="domain" description="SprT-like" evidence="1">
    <location>
        <begin position="134"/>
        <end position="226"/>
    </location>
</feature>
<name>A0A2N0B9G8_9LEPT</name>
<dbReference type="Pfam" id="PF10263">
    <property type="entry name" value="SprT-like"/>
    <property type="match status" value="1"/>
</dbReference>
<dbReference type="AlphaFoldDB" id="A0A2N0B9G8"/>
<dbReference type="Proteomes" id="UP000232122">
    <property type="component" value="Unassembled WGS sequence"/>
</dbReference>
<dbReference type="Gene3D" id="3.30.2010.10">
    <property type="entry name" value="Metalloproteases ('zincins'), catalytic domain"/>
    <property type="match status" value="1"/>
</dbReference>
<dbReference type="EMBL" id="NPEF02000004">
    <property type="protein sequence ID" value="MDV6235064.1"/>
    <property type="molecule type" value="Genomic_DNA"/>
</dbReference>
<evidence type="ECO:0000259" key="1">
    <source>
        <dbReference type="Pfam" id="PF10263"/>
    </source>
</evidence>
<protein>
    <submittedName>
        <fullName evidence="2">YgjP-like metallopeptidase domain-containing protein</fullName>
    </submittedName>
</protein>
<keyword evidence="4" id="KW-1185">Reference proteome</keyword>
<reference evidence="2" key="3">
    <citation type="submission" date="2023-10" db="EMBL/GenBank/DDBJ databases">
        <authorList>
            <person name="Picardeau M."/>
            <person name="Thibeaux R."/>
        </authorList>
    </citation>
    <scope>NUCLEOTIDE SEQUENCE</scope>
    <source>
        <strain evidence="2">ATI7-C-A5</strain>
    </source>
</reference>
<gene>
    <name evidence="2" type="ORF">CH379_005400</name>
    <name evidence="3" type="ORF">CH379_09265</name>
</gene>
<evidence type="ECO:0000313" key="2">
    <source>
        <dbReference type="EMBL" id="MDV6235064.1"/>
    </source>
</evidence>
<dbReference type="RefSeq" id="WP_100747030.1">
    <property type="nucleotide sequence ID" value="NZ_NPEF02000004.1"/>
</dbReference>
<dbReference type="CDD" id="cd07344">
    <property type="entry name" value="M48_yhfN_like"/>
    <property type="match status" value="1"/>
</dbReference>
<organism evidence="3">
    <name type="scientific">Leptospira ellisii</name>
    <dbReference type="NCBI Taxonomy" id="2023197"/>
    <lineage>
        <taxon>Bacteria</taxon>
        <taxon>Pseudomonadati</taxon>
        <taxon>Spirochaetota</taxon>
        <taxon>Spirochaetia</taxon>
        <taxon>Leptospirales</taxon>
        <taxon>Leptospiraceae</taxon>
        <taxon>Leptospira</taxon>
    </lineage>
</organism>
<dbReference type="InterPro" id="IPR006640">
    <property type="entry name" value="SprT-like_domain"/>
</dbReference>
<dbReference type="OrthoDB" id="342878at2"/>
<evidence type="ECO:0000313" key="4">
    <source>
        <dbReference type="Proteomes" id="UP000232122"/>
    </source>
</evidence>
<comment type="caution">
    <text evidence="3">The sequence shown here is derived from an EMBL/GenBank/DDBJ whole genome shotgun (WGS) entry which is preliminary data.</text>
</comment>
<accession>A0A2N0BKB4</accession>
<reference evidence="2 4" key="2">
    <citation type="journal article" date="2018" name="Microb. Genom.">
        <title>Deciphering the unexplored Leptospira diversity from soils uncovers genomic evolution to virulence.</title>
        <authorList>
            <person name="Thibeaux R."/>
            <person name="Iraola G."/>
            <person name="Ferres I."/>
            <person name="Bierque E."/>
            <person name="Girault D."/>
            <person name="Soupe-Gilbert M.E."/>
            <person name="Picardeau M."/>
            <person name="Goarant C."/>
        </authorList>
    </citation>
    <scope>NUCLEOTIDE SEQUENCE [LARGE SCALE GENOMIC DNA]</scope>
    <source>
        <strain evidence="2 4">ATI7-C-A5</strain>
    </source>
</reference>
<reference evidence="3" key="1">
    <citation type="submission" date="2017-07" db="EMBL/GenBank/DDBJ databases">
        <title>Leptospira spp. isolated from tropical soils.</title>
        <authorList>
            <person name="Thibeaux R."/>
            <person name="Iraola G."/>
            <person name="Ferres I."/>
            <person name="Bierque E."/>
            <person name="Girault D."/>
            <person name="Soupe-Gilbert M.-E."/>
            <person name="Picardeau M."/>
            <person name="Goarant C."/>
        </authorList>
    </citation>
    <scope>NUCLEOTIDE SEQUENCE [LARGE SCALE GENOMIC DNA]</scope>
    <source>
        <strain evidence="3">ATI7-C-A5</strain>
    </source>
</reference>
<proteinExistence type="predicted"/>
<dbReference type="GO" id="GO:0006950">
    <property type="term" value="P:response to stress"/>
    <property type="evidence" value="ECO:0007669"/>
    <property type="project" value="UniProtKB-ARBA"/>
</dbReference>